<gene>
    <name evidence="6" type="ORF">LSH36_4g05004</name>
</gene>
<evidence type="ECO:0000256" key="5">
    <source>
        <dbReference type="SAM" id="MobiDB-lite"/>
    </source>
</evidence>
<dbReference type="EMBL" id="JAODUP010000004">
    <property type="protein sequence ID" value="KAK2170104.1"/>
    <property type="molecule type" value="Genomic_DNA"/>
</dbReference>
<organism evidence="6 7">
    <name type="scientific">Paralvinella palmiformis</name>
    <dbReference type="NCBI Taxonomy" id="53620"/>
    <lineage>
        <taxon>Eukaryota</taxon>
        <taxon>Metazoa</taxon>
        <taxon>Spiralia</taxon>
        <taxon>Lophotrochozoa</taxon>
        <taxon>Annelida</taxon>
        <taxon>Polychaeta</taxon>
        <taxon>Sedentaria</taxon>
        <taxon>Canalipalpata</taxon>
        <taxon>Terebellida</taxon>
        <taxon>Terebelliformia</taxon>
        <taxon>Alvinellidae</taxon>
        <taxon>Paralvinella</taxon>
    </lineage>
</organism>
<dbReference type="Gene3D" id="3.60.10.10">
    <property type="entry name" value="Endonuclease/exonuclease/phosphatase"/>
    <property type="match status" value="1"/>
</dbReference>
<proteinExistence type="inferred from homology"/>
<dbReference type="GO" id="GO:0005840">
    <property type="term" value="C:ribosome"/>
    <property type="evidence" value="ECO:0007669"/>
    <property type="project" value="UniProtKB-KW"/>
</dbReference>
<feature type="compositionally biased region" description="Polar residues" evidence="5">
    <location>
        <begin position="134"/>
        <end position="144"/>
    </location>
</feature>
<evidence type="ECO:0000256" key="4">
    <source>
        <dbReference type="RuleBase" id="RU368055"/>
    </source>
</evidence>
<feature type="compositionally biased region" description="Basic residues" evidence="5">
    <location>
        <begin position="149"/>
        <end position="173"/>
    </location>
</feature>
<dbReference type="AlphaFoldDB" id="A0AAD9KE96"/>
<dbReference type="InterPro" id="IPR036691">
    <property type="entry name" value="Endo/exonu/phosph_ase_sf"/>
</dbReference>
<name>A0AAD9KE96_9ANNE</name>
<dbReference type="GO" id="GO:1990904">
    <property type="term" value="C:ribonucleoprotein complex"/>
    <property type="evidence" value="ECO:0007669"/>
    <property type="project" value="UniProtKB-KW"/>
</dbReference>
<dbReference type="PANTHER" id="PTHR23227:SF67">
    <property type="entry name" value="CRANIOFACIAL DEVELOPMENT PROTEIN 2-LIKE"/>
    <property type="match status" value="1"/>
</dbReference>
<feature type="compositionally biased region" description="Basic and acidic residues" evidence="5">
    <location>
        <begin position="124"/>
        <end position="133"/>
    </location>
</feature>
<evidence type="ECO:0000313" key="6">
    <source>
        <dbReference type="EMBL" id="KAK2170104.1"/>
    </source>
</evidence>
<accession>A0AAD9KE96</accession>
<evidence type="ECO:0000256" key="3">
    <source>
        <dbReference type="ARBA" id="ARBA00043969"/>
    </source>
</evidence>
<dbReference type="PANTHER" id="PTHR23227">
    <property type="entry name" value="BUCENTAUR RELATED"/>
    <property type="match status" value="1"/>
</dbReference>
<evidence type="ECO:0000313" key="7">
    <source>
        <dbReference type="Proteomes" id="UP001208570"/>
    </source>
</evidence>
<comment type="subunit">
    <text evidence="4">Component of the large ribosomal subunit.</text>
</comment>
<dbReference type="GO" id="GO:0003735">
    <property type="term" value="F:structural constituent of ribosome"/>
    <property type="evidence" value="ECO:0007669"/>
    <property type="project" value="UniProtKB-UniRule"/>
</dbReference>
<evidence type="ECO:0000256" key="1">
    <source>
        <dbReference type="ARBA" id="ARBA00022980"/>
    </source>
</evidence>
<dbReference type="InterPro" id="IPR007836">
    <property type="entry name" value="Ribosomal_eS32"/>
</dbReference>
<keyword evidence="1 4" id="KW-0689">Ribosomal protein</keyword>
<protein>
    <recommendedName>
        <fullName evidence="4">60S ribosomal protein L41</fullName>
    </recommendedName>
</protein>
<comment type="caution">
    <text evidence="6">The sequence shown here is derived from an EMBL/GenBank/DDBJ whole genome shotgun (WGS) entry which is preliminary data.</text>
</comment>
<sequence length="205" mass="23383">MKVIQCYAPTNDSDEETKDRFYSRLQSILDKCRENDVIIIMGYFNTKIRPDNNGYEEVMGTQGVGEMNENGERFADTFALNNVTIGGSMSTHKRMHKTTWVSPDHLTENHIDHICIGKRNLAHESAAEGKETSNKQQSNTSDKGTGTGRSHKGANREWRKKRMRRLKKKRRKMRASEAPCFYDQSGKILDSSVQARKIGQKVRGV</sequence>
<dbReference type="InterPro" id="IPR027124">
    <property type="entry name" value="Swc5/CFDP1/2"/>
</dbReference>
<keyword evidence="7" id="KW-1185">Reference proteome</keyword>
<comment type="similarity">
    <text evidence="3 4">Belongs to the eukaryotic ribosomal protein eS32 family.</text>
</comment>
<dbReference type="GO" id="GO:0006412">
    <property type="term" value="P:translation"/>
    <property type="evidence" value="ECO:0007669"/>
    <property type="project" value="InterPro"/>
</dbReference>
<reference evidence="6" key="1">
    <citation type="journal article" date="2023" name="Mol. Biol. Evol.">
        <title>Third-Generation Sequencing Reveals the Adaptive Role of the Epigenome in Three Deep-Sea Polychaetes.</title>
        <authorList>
            <person name="Perez M."/>
            <person name="Aroh O."/>
            <person name="Sun Y."/>
            <person name="Lan Y."/>
            <person name="Juniper S.K."/>
            <person name="Young C.R."/>
            <person name="Angers B."/>
            <person name="Qian P.Y."/>
        </authorList>
    </citation>
    <scope>NUCLEOTIDE SEQUENCE</scope>
    <source>
        <strain evidence="6">P08H-3</strain>
    </source>
</reference>
<dbReference type="Proteomes" id="UP001208570">
    <property type="component" value="Unassembled WGS sequence"/>
</dbReference>
<dbReference type="SUPFAM" id="SSF56219">
    <property type="entry name" value="DNase I-like"/>
    <property type="match status" value="1"/>
</dbReference>
<dbReference type="Pfam" id="PF05162">
    <property type="entry name" value="Ribosomal_L41"/>
    <property type="match status" value="1"/>
</dbReference>
<keyword evidence="2 4" id="KW-0687">Ribonucleoprotein</keyword>
<evidence type="ECO:0000256" key="2">
    <source>
        <dbReference type="ARBA" id="ARBA00023274"/>
    </source>
</evidence>
<feature type="region of interest" description="Disordered" evidence="5">
    <location>
        <begin position="124"/>
        <end position="181"/>
    </location>
</feature>